<keyword evidence="6" id="KW-1185">Reference proteome</keyword>
<dbReference type="GO" id="GO:0050112">
    <property type="term" value="F:inositol 2-dehydrogenase (NAD+) activity"/>
    <property type="evidence" value="ECO:0007669"/>
    <property type="project" value="UniProtKB-EC"/>
</dbReference>
<sequence>MSDLRIGIIGCGAIGQDHVKRINEKVQGATVTGIFEINEKVSRSLGESFGVNVFSSGEQLIESSEVDAVVVSSSDETHARYVLKAIEAKKFVFCEKPLTPKSTDGRHILDAEIAGGKQLVQVGFMRRYDPGYRAVRTLLQSGSYGSPLVLHCSHRNAAIPGFTTPMAIQSSASHEIDICRWLLGEEYVSCEVLMAKNSRHSGSDLHDPQFLILRTESGILITVEIFINCQYGYDINCEVVCEDGIVSLPSPPEVLVKNNGKKASAISSDWKARFKEAYEVEFQEWVSAVKQGRVGGPSTWDGYITAVVTEALSQARDTGERVPISHMECPDFYRKK</sequence>
<evidence type="ECO:0000313" key="6">
    <source>
        <dbReference type="Proteomes" id="UP000002318"/>
    </source>
</evidence>
<feature type="domain" description="Gfo/Idh/MocA-like oxidoreductase N-terminal" evidence="3">
    <location>
        <begin position="4"/>
        <end position="124"/>
    </location>
</feature>
<dbReference type="Pfam" id="PF01408">
    <property type="entry name" value="GFO_IDH_MocA"/>
    <property type="match status" value="1"/>
</dbReference>
<dbReference type="Gene3D" id="3.30.360.10">
    <property type="entry name" value="Dihydrodipicolinate Reductase, domain 2"/>
    <property type="match status" value="1"/>
</dbReference>
<keyword evidence="2" id="KW-0520">NAD</keyword>
<dbReference type="InterPro" id="IPR004104">
    <property type="entry name" value="Gfo/Idh/MocA-like_OxRdtase_C"/>
</dbReference>
<reference evidence="5 6" key="1">
    <citation type="journal article" date="2010" name="Stand. Genomic Sci.">
        <title>Complete genome sequence of Spirochaeta smaragdinae type strain (SEBR 4228).</title>
        <authorList>
            <person name="Mavromatis K."/>
            <person name="Yasawong M."/>
            <person name="Chertkov O."/>
            <person name="Lapidus A."/>
            <person name="Lucas S."/>
            <person name="Nolan M."/>
            <person name="Del Rio T.G."/>
            <person name="Tice H."/>
            <person name="Cheng J.F."/>
            <person name="Pitluck S."/>
            <person name="Liolios K."/>
            <person name="Ivanova N."/>
            <person name="Tapia R."/>
            <person name="Han C."/>
            <person name="Bruce D."/>
            <person name="Goodwin L."/>
            <person name="Pati A."/>
            <person name="Chen A."/>
            <person name="Palaniappan K."/>
            <person name="Land M."/>
            <person name="Hauser L."/>
            <person name="Chang Y.J."/>
            <person name="Jeffries C.D."/>
            <person name="Detter J.C."/>
            <person name="Rohde M."/>
            <person name="Brambilla E."/>
            <person name="Spring S."/>
            <person name="Goker M."/>
            <person name="Sikorski J."/>
            <person name="Woyke T."/>
            <person name="Bristow J."/>
            <person name="Eisen J.A."/>
            <person name="Markowitz V."/>
            <person name="Hugenholtz P."/>
            <person name="Klenk H.P."/>
            <person name="Kyrpides N.C."/>
        </authorList>
    </citation>
    <scope>NUCLEOTIDE SEQUENCE [LARGE SCALE GENOMIC DNA]</scope>
    <source>
        <strain evidence="6">DSM 11293 / JCM 15392 / SEBR 4228</strain>
    </source>
</reference>
<proteinExistence type="inferred from homology"/>
<dbReference type="PANTHER" id="PTHR43593">
    <property type="match status" value="1"/>
</dbReference>
<dbReference type="InterPro" id="IPR050424">
    <property type="entry name" value="Gfo-Idh-MocA_inositol_DH"/>
</dbReference>
<dbReference type="SUPFAM" id="SSF55347">
    <property type="entry name" value="Glyceraldehyde-3-phosphate dehydrogenase-like, C-terminal domain"/>
    <property type="match status" value="1"/>
</dbReference>
<dbReference type="HOGENOM" id="CLU_023194_0_1_12"/>
<organism evidence="5 6">
    <name type="scientific">Sediminispirochaeta smaragdinae (strain DSM 11293 / JCM 15392 / SEBR 4228)</name>
    <name type="common">Spirochaeta smaragdinae</name>
    <dbReference type="NCBI Taxonomy" id="573413"/>
    <lineage>
        <taxon>Bacteria</taxon>
        <taxon>Pseudomonadati</taxon>
        <taxon>Spirochaetota</taxon>
        <taxon>Spirochaetia</taxon>
        <taxon>Spirochaetales</taxon>
        <taxon>Spirochaetaceae</taxon>
        <taxon>Sediminispirochaeta</taxon>
    </lineage>
</organism>
<accession>E1R4E8</accession>
<evidence type="ECO:0000256" key="2">
    <source>
        <dbReference type="ARBA" id="ARBA00023027"/>
    </source>
</evidence>
<protein>
    <submittedName>
        <fullName evidence="5">Inositol 2-dehydrogenase</fullName>
        <ecNumber evidence="5">1.1.1.18</ecNumber>
    </submittedName>
</protein>
<dbReference type="HAMAP" id="MF_01671">
    <property type="entry name" value="IolG"/>
    <property type="match status" value="1"/>
</dbReference>
<dbReference type="eggNOG" id="COG0673">
    <property type="taxonomic scope" value="Bacteria"/>
</dbReference>
<keyword evidence="1 5" id="KW-0560">Oxidoreductase</keyword>
<name>E1R4E8_SEDSS</name>
<dbReference type="Pfam" id="PF02894">
    <property type="entry name" value="GFO_IDH_MocA_C"/>
    <property type="match status" value="1"/>
</dbReference>
<dbReference type="PANTHER" id="PTHR43593:SF1">
    <property type="entry name" value="INOSITOL 2-DEHYDROGENASE"/>
    <property type="match status" value="1"/>
</dbReference>
<evidence type="ECO:0000313" key="5">
    <source>
        <dbReference type="EMBL" id="ADK81689.1"/>
    </source>
</evidence>
<dbReference type="RefSeq" id="WP_013255151.1">
    <property type="nucleotide sequence ID" value="NC_014364.1"/>
</dbReference>
<dbReference type="EC" id="1.1.1.18" evidence="5"/>
<dbReference type="InterPro" id="IPR000683">
    <property type="entry name" value="Gfo/Idh/MocA-like_OxRdtase_N"/>
</dbReference>
<dbReference type="InterPro" id="IPR036291">
    <property type="entry name" value="NAD(P)-bd_dom_sf"/>
</dbReference>
<gene>
    <name evidence="5" type="ordered locus">Spirs_2579</name>
</gene>
<dbReference type="Gene3D" id="3.40.50.720">
    <property type="entry name" value="NAD(P)-binding Rossmann-like Domain"/>
    <property type="match status" value="1"/>
</dbReference>
<dbReference type="EMBL" id="CP002116">
    <property type="protein sequence ID" value="ADK81689.1"/>
    <property type="molecule type" value="Genomic_DNA"/>
</dbReference>
<feature type="domain" description="Gfo/Idh/MocA-like oxidoreductase C-terminal" evidence="4">
    <location>
        <begin position="169"/>
        <end position="323"/>
    </location>
</feature>
<dbReference type="KEGG" id="ssm:Spirs_2579"/>
<evidence type="ECO:0000259" key="4">
    <source>
        <dbReference type="Pfam" id="PF02894"/>
    </source>
</evidence>
<dbReference type="OrthoDB" id="9783105at2"/>
<evidence type="ECO:0000256" key="1">
    <source>
        <dbReference type="ARBA" id="ARBA00023002"/>
    </source>
</evidence>
<evidence type="ECO:0000259" key="3">
    <source>
        <dbReference type="Pfam" id="PF01408"/>
    </source>
</evidence>
<dbReference type="STRING" id="573413.Spirs_2579"/>
<dbReference type="AlphaFoldDB" id="E1R4E8"/>
<dbReference type="SUPFAM" id="SSF51735">
    <property type="entry name" value="NAD(P)-binding Rossmann-fold domains"/>
    <property type="match status" value="1"/>
</dbReference>
<dbReference type="InterPro" id="IPR023794">
    <property type="entry name" value="MI/DCI_dehydrogenase"/>
</dbReference>
<dbReference type="Proteomes" id="UP000002318">
    <property type="component" value="Chromosome"/>
</dbReference>
<dbReference type="GO" id="GO:0019310">
    <property type="term" value="P:inositol catabolic process"/>
    <property type="evidence" value="ECO:0007669"/>
    <property type="project" value="InterPro"/>
</dbReference>
<dbReference type="GO" id="GO:0000166">
    <property type="term" value="F:nucleotide binding"/>
    <property type="evidence" value="ECO:0007669"/>
    <property type="project" value="InterPro"/>
</dbReference>